<protein>
    <submittedName>
        <fullName evidence="2">Uncharacterized protein</fullName>
    </submittedName>
</protein>
<dbReference type="EMBL" id="JBJKFK010000699">
    <property type="protein sequence ID" value="KAL3315639.1"/>
    <property type="molecule type" value="Genomic_DNA"/>
</dbReference>
<sequence>MHFVGAPGGPEEKRNLQPQLQADPELSPSEQTLNSTLGTEMSFDSEDKKSSTALAQFYLSASSSTLLDKVEPSQLLNANYLVPLTTNELVSQHSSQATGNTVVDLNEVITQRNR</sequence>
<organism evidence="2 3">
    <name type="scientific">Cichlidogyrus casuarinus</name>
    <dbReference type="NCBI Taxonomy" id="1844966"/>
    <lineage>
        <taxon>Eukaryota</taxon>
        <taxon>Metazoa</taxon>
        <taxon>Spiralia</taxon>
        <taxon>Lophotrochozoa</taxon>
        <taxon>Platyhelminthes</taxon>
        <taxon>Monogenea</taxon>
        <taxon>Monopisthocotylea</taxon>
        <taxon>Dactylogyridea</taxon>
        <taxon>Ancyrocephalidae</taxon>
        <taxon>Cichlidogyrus</taxon>
    </lineage>
</organism>
<dbReference type="Proteomes" id="UP001626550">
    <property type="component" value="Unassembled WGS sequence"/>
</dbReference>
<reference evidence="2 3" key="1">
    <citation type="submission" date="2024-11" db="EMBL/GenBank/DDBJ databases">
        <title>Adaptive evolution of stress response genes in parasites aligns with host niche diversity.</title>
        <authorList>
            <person name="Hahn C."/>
            <person name="Resl P."/>
        </authorList>
    </citation>
    <scope>NUCLEOTIDE SEQUENCE [LARGE SCALE GENOMIC DNA]</scope>
    <source>
        <strain evidence="2">EGGRZ-B1_66</strain>
        <tissue evidence="2">Body</tissue>
    </source>
</reference>
<dbReference type="AlphaFoldDB" id="A0ABD2Q7T9"/>
<feature type="region of interest" description="Disordered" evidence="1">
    <location>
        <begin position="1"/>
        <end position="32"/>
    </location>
</feature>
<accession>A0ABD2Q7T9</accession>
<evidence type="ECO:0000256" key="1">
    <source>
        <dbReference type="SAM" id="MobiDB-lite"/>
    </source>
</evidence>
<name>A0ABD2Q7T9_9PLAT</name>
<proteinExistence type="predicted"/>
<evidence type="ECO:0000313" key="2">
    <source>
        <dbReference type="EMBL" id="KAL3315639.1"/>
    </source>
</evidence>
<gene>
    <name evidence="2" type="ORF">Ciccas_005725</name>
</gene>
<keyword evidence="3" id="KW-1185">Reference proteome</keyword>
<comment type="caution">
    <text evidence="2">The sequence shown here is derived from an EMBL/GenBank/DDBJ whole genome shotgun (WGS) entry which is preliminary data.</text>
</comment>
<evidence type="ECO:0000313" key="3">
    <source>
        <dbReference type="Proteomes" id="UP001626550"/>
    </source>
</evidence>